<comment type="subcellular location">
    <subcellularLocation>
        <location evidence="1">Cell inner membrane</location>
    </subcellularLocation>
</comment>
<evidence type="ECO:0000256" key="2">
    <source>
        <dbReference type="ARBA" id="ARBA00022475"/>
    </source>
</evidence>
<dbReference type="GO" id="GO:0005886">
    <property type="term" value="C:plasma membrane"/>
    <property type="evidence" value="ECO:0007669"/>
    <property type="project" value="UniProtKB-SubCell"/>
</dbReference>
<dbReference type="Pfam" id="PF03279">
    <property type="entry name" value="Lip_A_acyltrans"/>
    <property type="match status" value="1"/>
</dbReference>
<dbReference type="CDD" id="cd07984">
    <property type="entry name" value="LPLAT_LABLAT-like"/>
    <property type="match status" value="1"/>
</dbReference>
<evidence type="ECO:0000256" key="1">
    <source>
        <dbReference type="ARBA" id="ARBA00004533"/>
    </source>
</evidence>
<sequence length="306" mass="33647">MNITRSDLSALGYLAGWKLVRWLPESVARALFNAGADLASDHGRGMEQLRCNLTRVVGAENVTAELVRDSVRSYARYWLEAFRLPSLKDDPELATELAESVIGTEHLDKSRAAGRGVILTLPHSGNWDMAGLFLVAHHGQFATVAERVRPEALFEAFVDYRESLGFEVIALTGGQPPFPRLRQVLADGGVVALLGERDLKRSGVSVDFFGEPTTMPAGPARLAQETGAALHAVHCWFENSPRPGWGFSISEELQVDALQPTVQRIADSFASSIAEHPTDWHMLQPQWTADLDPVRLARRPLDEDSS</sequence>
<evidence type="ECO:0000313" key="7">
    <source>
        <dbReference type="EMBL" id="RNE49273.1"/>
    </source>
</evidence>
<dbReference type="AlphaFoldDB" id="A0A3M8K7S7"/>
<dbReference type="NCBIfam" id="NF005919">
    <property type="entry name" value="PRK07920.1"/>
    <property type="match status" value="1"/>
</dbReference>
<dbReference type="InterPro" id="IPR004960">
    <property type="entry name" value="LipA_acyltrans"/>
</dbReference>
<dbReference type="GO" id="GO:0009247">
    <property type="term" value="P:glycolipid biosynthetic process"/>
    <property type="evidence" value="ECO:0007669"/>
    <property type="project" value="UniProtKB-ARBA"/>
</dbReference>
<dbReference type="OrthoDB" id="9803456at2"/>
<dbReference type="EMBL" id="PTJO01000003">
    <property type="protein sequence ID" value="RNE49273.1"/>
    <property type="molecule type" value="Genomic_DNA"/>
</dbReference>
<keyword evidence="5" id="KW-0472">Membrane</keyword>
<evidence type="ECO:0000256" key="6">
    <source>
        <dbReference type="ARBA" id="ARBA00023315"/>
    </source>
</evidence>
<gene>
    <name evidence="7" type="ORF">C5L39_02540</name>
</gene>
<evidence type="ECO:0000256" key="5">
    <source>
        <dbReference type="ARBA" id="ARBA00023136"/>
    </source>
</evidence>
<dbReference type="RefSeq" id="WP_123047320.1">
    <property type="nucleotide sequence ID" value="NZ_PTJO01000003.1"/>
</dbReference>
<keyword evidence="6 7" id="KW-0012">Acyltransferase</keyword>
<comment type="caution">
    <text evidence="7">The sequence shown here is derived from an EMBL/GenBank/DDBJ whole genome shotgun (WGS) entry which is preliminary data.</text>
</comment>
<evidence type="ECO:0000313" key="8">
    <source>
        <dbReference type="Proteomes" id="UP000266975"/>
    </source>
</evidence>
<name>A0A3M8K7S7_9CORY</name>
<keyword evidence="2" id="KW-1003">Cell membrane</keyword>
<reference evidence="7 8" key="1">
    <citation type="submission" date="2018-02" db="EMBL/GenBank/DDBJ databases">
        <title>Corynebacterium alimpuense sp. nov., a marine obligate actinomycete isolated from sediments of Valparaiso bay, Chile.</title>
        <authorList>
            <person name="Claverias F."/>
            <person name="Gonzales-Siles L."/>
            <person name="Salva-Serra F."/>
            <person name="Inganaes E."/>
            <person name="Molin K."/>
            <person name="Cumsille A."/>
            <person name="Undabarrena A."/>
            <person name="Couve E."/>
            <person name="Moore E.R.B."/>
            <person name="Gomila M."/>
            <person name="Camara B."/>
        </authorList>
    </citation>
    <scope>NUCLEOTIDE SEQUENCE [LARGE SCALE GENOMIC DNA]</scope>
    <source>
        <strain evidence="7 8">CCUG 69366</strain>
    </source>
</reference>
<proteinExistence type="predicted"/>
<dbReference type="Proteomes" id="UP000266975">
    <property type="component" value="Unassembled WGS sequence"/>
</dbReference>
<keyword evidence="3" id="KW-0997">Cell inner membrane</keyword>
<dbReference type="GO" id="GO:0016746">
    <property type="term" value="F:acyltransferase activity"/>
    <property type="evidence" value="ECO:0007669"/>
    <property type="project" value="UniProtKB-KW"/>
</dbReference>
<keyword evidence="8" id="KW-1185">Reference proteome</keyword>
<evidence type="ECO:0000256" key="3">
    <source>
        <dbReference type="ARBA" id="ARBA00022519"/>
    </source>
</evidence>
<dbReference type="PANTHER" id="PTHR30606">
    <property type="entry name" value="LIPID A BIOSYNTHESIS LAUROYL ACYLTRANSFERASE"/>
    <property type="match status" value="1"/>
</dbReference>
<protein>
    <submittedName>
        <fullName evidence="7">Phosphatidylinositol mannoside acyltransferase</fullName>
    </submittedName>
</protein>
<keyword evidence="4 7" id="KW-0808">Transferase</keyword>
<organism evidence="7 8">
    <name type="scientific">Corynebacterium alimapuense</name>
    <dbReference type="NCBI Taxonomy" id="1576874"/>
    <lineage>
        <taxon>Bacteria</taxon>
        <taxon>Bacillati</taxon>
        <taxon>Actinomycetota</taxon>
        <taxon>Actinomycetes</taxon>
        <taxon>Mycobacteriales</taxon>
        <taxon>Corynebacteriaceae</taxon>
        <taxon>Corynebacterium</taxon>
    </lineage>
</organism>
<dbReference type="PANTHER" id="PTHR30606:SF10">
    <property type="entry name" value="PHOSPHATIDYLINOSITOL MANNOSIDE ACYLTRANSFERASE"/>
    <property type="match status" value="1"/>
</dbReference>
<evidence type="ECO:0000256" key="4">
    <source>
        <dbReference type="ARBA" id="ARBA00022679"/>
    </source>
</evidence>
<accession>A0A3M8K7S7</accession>